<dbReference type="PANTHER" id="PTHR35828">
    <property type="entry name" value="OS08G0203800 PROTEIN-RELATED"/>
    <property type="match status" value="1"/>
</dbReference>
<accession>M8BYT2</accession>
<name>M8BYT2_AEGTA</name>
<organism evidence="1">
    <name type="scientific">Aegilops tauschii</name>
    <name type="common">Tausch's goatgrass</name>
    <name type="synonym">Aegilops squarrosa</name>
    <dbReference type="NCBI Taxonomy" id="37682"/>
    <lineage>
        <taxon>Eukaryota</taxon>
        <taxon>Viridiplantae</taxon>
        <taxon>Streptophyta</taxon>
        <taxon>Embryophyta</taxon>
        <taxon>Tracheophyta</taxon>
        <taxon>Spermatophyta</taxon>
        <taxon>Magnoliopsida</taxon>
        <taxon>Liliopsida</taxon>
        <taxon>Poales</taxon>
        <taxon>Poaceae</taxon>
        <taxon>BOP clade</taxon>
        <taxon>Pooideae</taxon>
        <taxon>Triticodae</taxon>
        <taxon>Triticeae</taxon>
        <taxon>Triticinae</taxon>
        <taxon>Aegilops</taxon>
    </lineage>
</organism>
<proteinExistence type="predicted"/>
<sequence length="348" mass="38662">MILELCNPIAGKSHRLPALKSNRHFRIEGCALLTGADCCPAKRREAAVVHSSFFKVIIIAADRDEPRHSLHVFTSTESGSSWSTPRECLDSLELEHGTRLVSQKTSALVCQGVAHWLFRNTSGLYTLSVCAKTTEMSLTRLPVKPDQTRPILGVTDDGAPPLLRLDGQCTMLEIWTRRSDNMSGVSNTDRWHRTKMIELQPHEWGKMDQLQCVCAGETSGILLIKDKEEDMYIVDLQTGAMEAVTSWFHGIVMMAIPFKMDWPAFFTRRLANTSVKRTKPRGALSKIGGVLSKIADPFWGPIVVSFIIGSIAMSWAYIEHGAASRQEANVARIAVLHQMKSIKLSCAD</sequence>
<dbReference type="PANTHER" id="PTHR35828:SF20">
    <property type="entry name" value="F-BOX DOMAIN-CONTAINING PROTEIN"/>
    <property type="match status" value="1"/>
</dbReference>
<dbReference type="AlphaFoldDB" id="M8BYT2"/>
<dbReference type="EnsemblPlants" id="EMT26938">
    <property type="protein sequence ID" value="EMT26938"/>
    <property type="gene ID" value="F775_16295"/>
</dbReference>
<reference evidence="1" key="1">
    <citation type="submission" date="2015-06" db="UniProtKB">
        <authorList>
            <consortium name="EnsemblPlants"/>
        </authorList>
    </citation>
    <scope>IDENTIFICATION</scope>
</reference>
<protein>
    <recommendedName>
        <fullName evidence="2">F-box associated domain-containing protein</fullName>
    </recommendedName>
</protein>
<evidence type="ECO:0008006" key="2">
    <source>
        <dbReference type="Google" id="ProtNLM"/>
    </source>
</evidence>
<evidence type="ECO:0000313" key="1">
    <source>
        <dbReference type="EnsemblPlants" id="EMT26938"/>
    </source>
</evidence>